<organism evidence="1">
    <name type="scientific">Culex pipiens</name>
    <name type="common">House mosquito</name>
    <dbReference type="NCBI Taxonomy" id="7175"/>
    <lineage>
        <taxon>Eukaryota</taxon>
        <taxon>Metazoa</taxon>
        <taxon>Ecdysozoa</taxon>
        <taxon>Arthropoda</taxon>
        <taxon>Hexapoda</taxon>
        <taxon>Insecta</taxon>
        <taxon>Pterygota</taxon>
        <taxon>Neoptera</taxon>
        <taxon>Endopterygota</taxon>
        <taxon>Diptera</taxon>
        <taxon>Nematocera</taxon>
        <taxon>Culicoidea</taxon>
        <taxon>Culicidae</taxon>
        <taxon>Culicinae</taxon>
        <taxon>Culicini</taxon>
        <taxon>Culex</taxon>
        <taxon>Culex</taxon>
    </lineage>
</organism>
<protein>
    <submittedName>
        <fullName evidence="1">(northern house mosquito) hypothetical protein</fullName>
    </submittedName>
</protein>
<reference evidence="1" key="1">
    <citation type="submission" date="2021-05" db="EMBL/GenBank/DDBJ databases">
        <authorList>
            <person name="Alioto T."/>
            <person name="Alioto T."/>
            <person name="Gomez Garrido J."/>
        </authorList>
    </citation>
    <scope>NUCLEOTIDE SEQUENCE</scope>
</reference>
<dbReference type="EMBL" id="HBUE01083874">
    <property type="protein sequence ID" value="CAG6478814.1"/>
    <property type="molecule type" value="Transcribed_RNA"/>
</dbReference>
<accession>A0A8D8FQN2</accession>
<dbReference type="AlphaFoldDB" id="A0A8D8FQN2"/>
<evidence type="ECO:0000313" key="1">
    <source>
        <dbReference type="EMBL" id="CAG6478814.1"/>
    </source>
</evidence>
<name>A0A8D8FQN2_CULPI</name>
<sequence length="121" mass="12850">MGHRFRGLFGAVLGGGTGQVVWRAVCGDNGKLSRLVGHDRLVDSGHFVSAVFGAGAGLECAVSTVLLSSGRHYRRGLLQSGTGVELLCDEFGTLAVHVWGVDGDWGRIVYDAGYRYRVAVL</sequence>
<proteinExistence type="predicted"/>